<dbReference type="EMBL" id="JAROCA020000001">
    <property type="protein sequence ID" value="MDY0406207.1"/>
    <property type="molecule type" value="Genomic_DNA"/>
</dbReference>
<organism evidence="1 2">
    <name type="scientific">Tigheibacillus jepli</name>
    <dbReference type="NCBI Taxonomy" id="3035914"/>
    <lineage>
        <taxon>Bacteria</taxon>
        <taxon>Bacillati</taxon>
        <taxon>Bacillota</taxon>
        <taxon>Bacilli</taxon>
        <taxon>Bacillales</taxon>
        <taxon>Bacillaceae</taxon>
        <taxon>Tigheibacillus</taxon>
    </lineage>
</organism>
<reference evidence="1 2" key="1">
    <citation type="submission" date="2023-10" db="EMBL/GenBank/DDBJ databases">
        <title>179-bfca-hs.</title>
        <authorList>
            <person name="Miliotis G."/>
            <person name="Sengupta P."/>
            <person name="Hameed A."/>
            <person name="Chuvochina M."/>
            <person name="Mcdonagh F."/>
            <person name="Simpson A.C."/>
            <person name="Singh N.K."/>
            <person name="Rekha P.D."/>
            <person name="Raman K."/>
            <person name="Hugenholtz P."/>
            <person name="Venkateswaran K."/>
        </authorList>
    </citation>
    <scope>NUCLEOTIDE SEQUENCE [LARGE SCALE GENOMIC DNA]</scope>
    <source>
        <strain evidence="1 2">179-BFC-A-HS</strain>
    </source>
</reference>
<sequence length="134" mass="14515">MAEGDYPMQKRTSQVDNIYVTAVAFSGIFNIGDANFAAPSSKALSLQKSAAVFDKKYDVDFSNFPIFYRGTKQLALANNVTKNTFACSGKIHVGNINVRDVTQTGIVQIGCLEHAASESRVMHIRIPGVEAVTP</sequence>
<comment type="caution">
    <text evidence="1">The sequence shown here is derived from an EMBL/GenBank/DDBJ whole genome shotgun (WGS) entry which is preliminary data.</text>
</comment>
<gene>
    <name evidence="1" type="ORF">P5G51_013140</name>
</gene>
<dbReference type="Pfam" id="PF10970">
    <property type="entry name" value="GerPE"/>
    <property type="match status" value="1"/>
</dbReference>
<name>A0ABU5CIM7_9BACI</name>
<protein>
    <submittedName>
        <fullName evidence="1">Spore germination protein GerPE</fullName>
    </submittedName>
</protein>
<keyword evidence="2" id="KW-1185">Reference proteome</keyword>
<proteinExistence type="predicted"/>
<dbReference type="RefSeq" id="WP_320384737.1">
    <property type="nucleotide sequence ID" value="NZ_JAROCA020000001.1"/>
</dbReference>
<dbReference type="Proteomes" id="UP001228376">
    <property type="component" value="Unassembled WGS sequence"/>
</dbReference>
<evidence type="ECO:0000313" key="2">
    <source>
        <dbReference type="Proteomes" id="UP001228376"/>
    </source>
</evidence>
<evidence type="ECO:0000313" key="1">
    <source>
        <dbReference type="EMBL" id="MDY0406207.1"/>
    </source>
</evidence>
<accession>A0ABU5CIM7</accession>
<dbReference type="InterPro" id="IPR024496">
    <property type="entry name" value="Spore_germ_GerPE"/>
</dbReference>